<dbReference type="Proteomes" id="UP000067523">
    <property type="component" value="Chromosome"/>
</dbReference>
<dbReference type="EMBL" id="CP013655">
    <property type="protein sequence ID" value="ALS36145.1"/>
    <property type="molecule type" value="Genomic_DNA"/>
</dbReference>
<accession>A0A0U2XBK1</accession>
<evidence type="ECO:0000313" key="1">
    <source>
        <dbReference type="EMBL" id="ALS36145.1"/>
    </source>
</evidence>
<reference evidence="2" key="1">
    <citation type="submission" date="2015-12" db="EMBL/GenBank/DDBJ databases">
        <authorList>
            <person name="Lauer A."/>
            <person name="Humrighouse B."/>
            <person name="Loparev V."/>
            <person name="Shewmaker P.L."/>
            <person name="Whitney A.M."/>
            <person name="McLaughlin R.W."/>
        </authorList>
    </citation>
    <scope>NUCLEOTIDE SEQUENCE [LARGE SCALE GENOMIC DNA]</scope>
    <source>
        <strain evidence="2">LMG 26678</strain>
    </source>
</reference>
<evidence type="ECO:0000313" key="2">
    <source>
        <dbReference type="Proteomes" id="UP000067523"/>
    </source>
</evidence>
<gene>
    <name evidence="1" type="ORF">ATZ35_02895</name>
</gene>
<organism evidence="1 2">
    <name type="scientific">Enterococcus rotai</name>
    <dbReference type="NCBI Taxonomy" id="118060"/>
    <lineage>
        <taxon>Bacteria</taxon>
        <taxon>Bacillati</taxon>
        <taxon>Bacillota</taxon>
        <taxon>Bacilli</taxon>
        <taxon>Lactobacillales</taxon>
        <taxon>Enterococcaceae</taxon>
        <taxon>Enterococcus</taxon>
    </lineage>
</organism>
<dbReference type="AlphaFoldDB" id="A0A0U2XBK1"/>
<keyword evidence="2" id="KW-1185">Reference proteome</keyword>
<protein>
    <submittedName>
        <fullName evidence="1">Uncharacterized protein</fullName>
    </submittedName>
</protein>
<dbReference type="KEGG" id="erx:ATZ35_02895"/>
<dbReference type="PROSITE" id="PS51257">
    <property type="entry name" value="PROKAR_LIPOPROTEIN"/>
    <property type="match status" value="1"/>
</dbReference>
<sequence>MKIQKYIFMVCTIVFFVITGCSDQRQLEEYRTKLSSVEEEIKKEQLVENHDLATEKKEYGINEQVVITKANQPLVAFTITKASSSLGNLRKDVTYSDEVKHAVMISVKYENINYPDTYDMSWTLLSNSKITDSNKDVVNSGGIENDKDINKGETNTMTFSVKTKELASKVDYLTFKYYYPQSLLRGNYSEKDFLIIKVPVEH</sequence>
<proteinExistence type="predicted"/>
<name>A0A0U2XBK1_9ENTE</name>
<dbReference type="RefSeq" id="WP_208929450.1">
    <property type="nucleotide sequence ID" value="NZ_CP013655.1"/>
</dbReference>